<sequence>MADNSPRGARLDHVSDAGDLVFVAGGEKFLVTVDDKLERAILEAKQIRLEASGQQMPQTHDTLPISKIQQLIRAGSTPSEVAEQYHLNEALVRRFSSSVQTEKQYAIEQFKRVPAPKESRAHIIEDLVDMAITSSQIERDSLAWSAIRHGHEPWHIFADFTLAGRQMRAEWTWNMHDNSVVSLNDTAKRILEEQNLGAYSPDAIFEDTTSPAGGDKPAEERKPGESETEPDVATMPLITERADGTQREAVDTVARTARTAEDMANESQEAAEGESETHDGDETHESPDDGTAADNATADSATANGTGDAAGTQDGAPDAHDDANGSARNGTDARPAEEGHGDIEELHRALEEGDGGNAAPATRSITSEQSIAIQDSTDTDETPRVTRQTKPRRRGRSAVPSWDEILFGD</sequence>
<feature type="compositionally biased region" description="Basic and acidic residues" evidence="1">
    <location>
        <begin position="240"/>
        <end position="250"/>
    </location>
</feature>
<dbReference type="NCBIfam" id="NF040712">
    <property type="entry name" value="SepH"/>
    <property type="match status" value="1"/>
</dbReference>
<feature type="domain" description="DUF3071" evidence="2">
    <location>
        <begin position="9"/>
        <end position="173"/>
    </location>
</feature>
<dbReference type="InterPro" id="IPR021421">
    <property type="entry name" value="DUF3071"/>
</dbReference>
<comment type="caution">
    <text evidence="3">The sequence shown here is derived from an EMBL/GenBank/DDBJ whole genome shotgun (WGS) entry which is preliminary data.</text>
</comment>
<dbReference type="AlphaFoldDB" id="A0A7Y0ET50"/>
<feature type="compositionally biased region" description="Basic and acidic residues" evidence="1">
    <location>
        <begin position="334"/>
        <end position="351"/>
    </location>
</feature>
<accession>A0A7Y0ET50</accession>
<evidence type="ECO:0000313" key="4">
    <source>
        <dbReference type="Proteomes" id="UP000529710"/>
    </source>
</evidence>
<feature type="compositionally biased region" description="Basic and acidic residues" evidence="1">
    <location>
        <begin position="216"/>
        <end position="225"/>
    </location>
</feature>
<evidence type="ECO:0000256" key="1">
    <source>
        <dbReference type="SAM" id="MobiDB-lite"/>
    </source>
</evidence>
<name>A0A7Y0ET50_9BIFI</name>
<reference evidence="3 4" key="1">
    <citation type="submission" date="2020-02" db="EMBL/GenBank/DDBJ databases">
        <title>Characterization of phylogenetic diversity of novel bifidobacterial species isolated in Czech ZOOs.</title>
        <authorList>
            <person name="Lugli G.A."/>
            <person name="Vera N.B."/>
            <person name="Ventura M."/>
        </authorList>
    </citation>
    <scope>NUCLEOTIDE SEQUENCE [LARGE SCALE GENOMIC DNA]</scope>
    <source>
        <strain evidence="3 4">DSM 109960</strain>
    </source>
</reference>
<proteinExistence type="predicted"/>
<feature type="compositionally biased region" description="Basic and acidic residues" evidence="1">
    <location>
        <begin position="275"/>
        <end position="287"/>
    </location>
</feature>
<dbReference type="RefSeq" id="WP_240944896.1">
    <property type="nucleotide sequence ID" value="NZ_JAAIIF010000007.1"/>
</dbReference>
<dbReference type="Proteomes" id="UP000529710">
    <property type="component" value="Unassembled WGS sequence"/>
</dbReference>
<feature type="compositionally biased region" description="Basic residues" evidence="1">
    <location>
        <begin position="387"/>
        <end position="396"/>
    </location>
</feature>
<feature type="compositionally biased region" description="Low complexity" evidence="1">
    <location>
        <begin position="289"/>
        <end position="316"/>
    </location>
</feature>
<evidence type="ECO:0000313" key="3">
    <source>
        <dbReference type="EMBL" id="NMM95947.1"/>
    </source>
</evidence>
<feature type="region of interest" description="Disordered" evidence="1">
    <location>
        <begin position="200"/>
        <end position="409"/>
    </location>
</feature>
<dbReference type="EMBL" id="JAAIIF010000007">
    <property type="protein sequence ID" value="NMM95947.1"/>
    <property type="molecule type" value="Genomic_DNA"/>
</dbReference>
<keyword evidence="4" id="KW-1185">Reference proteome</keyword>
<dbReference type="Pfam" id="PF11268">
    <property type="entry name" value="DUF3071"/>
    <property type="match status" value="1"/>
</dbReference>
<protein>
    <recommendedName>
        <fullName evidence="2">DUF3071 domain-containing protein</fullName>
    </recommendedName>
</protein>
<gene>
    <name evidence="3" type="ORF">G1C98_0683</name>
</gene>
<evidence type="ECO:0000259" key="2">
    <source>
        <dbReference type="Pfam" id="PF11268"/>
    </source>
</evidence>
<organism evidence="3 4">
    <name type="scientific">Bifidobacterium erythrocebi</name>
    <dbReference type="NCBI Taxonomy" id="2675325"/>
    <lineage>
        <taxon>Bacteria</taxon>
        <taxon>Bacillati</taxon>
        <taxon>Actinomycetota</taxon>
        <taxon>Actinomycetes</taxon>
        <taxon>Bifidobacteriales</taxon>
        <taxon>Bifidobacteriaceae</taxon>
        <taxon>Bifidobacterium</taxon>
    </lineage>
</organism>
<dbReference type="InterPro" id="IPR047682">
    <property type="entry name" value="SepH-like"/>
</dbReference>
<feature type="compositionally biased region" description="Polar residues" evidence="1">
    <location>
        <begin position="363"/>
        <end position="376"/>
    </location>
</feature>